<accession>A0AAD6AR66</accession>
<organism evidence="1 2">
    <name type="scientific">Pogonophryne albipinna</name>
    <dbReference type="NCBI Taxonomy" id="1090488"/>
    <lineage>
        <taxon>Eukaryota</taxon>
        <taxon>Metazoa</taxon>
        <taxon>Chordata</taxon>
        <taxon>Craniata</taxon>
        <taxon>Vertebrata</taxon>
        <taxon>Euteleostomi</taxon>
        <taxon>Actinopterygii</taxon>
        <taxon>Neopterygii</taxon>
        <taxon>Teleostei</taxon>
        <taxon>Neoteleostei</taxon>
        <taxon>Acanthomorphata</taxon>
        <taxon>Eupercaria</taxon>
        <taxon>Perciformes</taxon>
        <taxon>Notothenioidei</taxon>
        <taxon>Pogonophryne</taxon>
    </lineage>
</organism>
<dbReference type="Proteomes" id="UP001219934">
    <property type="component" value="Unassembled WGS sequence"/>
</dbReference>
<protein>
    <submittedName>
        <fullName evidence="1">Uncharacterized protein</fullName>
    </submittedName>
</protein>
<proteinExistence type="predicted"/>
<gene>
    <name evidence="1" type="ORF">JOQ06_019294</name>
</gene>
<comment type="caution">
    <text evidence="1">The sequence shown here is derived from an EMBL/GenBank/DDBJ whole genome shotgun (WGS) entry which is preliminary data.</text>
</comment>
<dbReference type="AlphaFoldDB" id="A0AAD6AR66"/>
<evidence type="ECO:0000313" key="1">
    <source>
        <dbReference type="EMBL" id="KAJ4930289.1"/>
    </source>
</evidence>
<name>A0AAD6AR66_9TELE</name>
<reference evidence="1" key="1">
    <citation type="submission" date="2022-11" db="EMBL/GenBank/DDBJ databases">
        <title>Chromosome-level genome of Pogonophryne albipinna.</title>
        <authorList>
            <person name="Jo E."/>
        </authorList>
    </citation>
    <scope>NUCLEOTIDE SEQUENCE</scope>
    <source>
        <strain evidence="1">SGF0006</strain>
        <tissue evidence="1">Muscle</tissue>
    </source>
</reference>
<keyword evidence="2" id="KW-1185">Reference proteome</keyword>
<evidence type="ECO:0000313" key="2">
    <source>
        <dbReference type="Proteomes" id="UP001219934"/>
    </source>
</evidence>
<dbReference type="EMBL" id="JAPTMU010000016">
    <property type="protein sequence ID" value="KAJ4930289.1"/>
    <property type="molecule type" value="Genomic_DNA"/>
</dbReference>
<sequence length="91" mass="10762">MKVCRSHENLVFKTQCFGEPTFWLTLKKVRKLQGPVQFILRKGRQLQGQVQFILRKVRQLQGQVQLTLRKVRQLQGPAQENQKTGRCRLMK</sequence>